<proteinExistence type="predicted"/>
<dbReference type="EMBL" id="CP049257">
    <property type="protein sequence ID" value="QIG43105.1"/>
    <property type="molecule type" value="Genomic_DNA"/>
</dbReference>
<evidence type="ECO:0000259" key="5">
    <source>
        <dbReference type="Pfam" id="PF00296"/>
    </source>
</evidence>
<dbReference type="PANTHER" id="PTHR42847:SF4">
    <property type="entry name" value="ALKANESULFONATE MONOOXYGENASE-RELATED"/>
    <property type="match status" value="1"/>
</dbReference>
<accession>A0A6G6WDD0</accession>
<evidence type="ECO:0000256" key="4">
    <source>
        <dbReference type="ARBA" id="ARBA00023033"/>
    </source>
</evidence>
<keyword evidence="4" id="KW-0503">Monooxygenase</keyword>
<evidence type="ECO:0000256" key="1">
    <source>
        <dbReference type="ARBA" id="ARBA00022630"/>
    </source>
</evidence>
<dbReference type="SUPFAM" id="SSF51679">
    <property type="entry name" value="Bacterial luciferase-like"/>
    <property type="match status" value="1"/>
</dbReference>
<dbReference type="GO" id="GO:0008726">
    <property type="term" value="F:alkanesulfonate monooxygenase activity"/>
    <property type="evidence" value="ECO:0007669"/>
    <property type="project" value="TreeGrafter"/>
</dbReference>
<protein>
    <submittedName>
        <fullName evidence="6">LLM class flavin-dependent oxidoreductase</fullName>
    </submittedName>
</protein>
<organism evidence="6 7">
    <name type="scientific">Nocardioides anomalus</name>
    <dbReference type="NCBI Taxonomy" id="2712223"/>
    <lineage>
        <taxon>Bacteria</taxon>
        <taxon>Bacillati</taxon>
        <taxon>Actinomycetota</taxon>
        <taxon>Actinomycetes</taxon>
        <taxon>Propionibacteriales</taxon>
        <taxon>Nocardioidaceae</taxon>
        <taxon>Nocardioides</taxon>
    </lineage>
</organism>
<dbReference type="PANTHER" id="PTHR42847">
    <property type="entry name" value="ALKANESULFONATE MONOOXYGENASE"/>
    <property type="match status" value="1"/>
</dbReference>
<dbReference type="Pfam" id="PF00296">
    <property type="entry name" value="Bac_luciferase"/>
    <property type="match status" value="1"/>
</dbReference>
<dbReference type="KEGG" id="nano:G5V58_10345"/>
<evidence type="ECO:0000313" key="7">
    <source>
        <dbReference type="Proteomes" id="UP000502996"/>
    </source>
</evidence>
<keyword evidence="2" id="KW-0288">FMN</keyword>
<keyword evidence="1" id="KW-0285">Flavoprotein</keyword>
<sequence>MAALDVSVMVSSGRPWDEVLRIAQALDEAGAYAVYVPDHFMPNTADGSIVDGPRLECWTLLAALSQQTTSVRLGPLVLGGTYRHPAVVANQVAALDHVSGGRAIAGLGAGWQVNEHLAYGIDRLSTRDRADRFEESVHVVASLLREERTTFEGRFFRLEDAPNQPRPVQDRLPVLVAGGGERRTLPMVARYADVWHTWGTPESFAAKSRLLDERLSGAGRDRSAVRRASGFFVEDLADGAATVAPWAGVCDEFVFGDTGQPADALVGAVRAAVG</sequence>
<dbReference type="AlphaFoldDB" id="A0A6G6WDD0"/>
<evidence type="ECO:0000256" key="2">
    <source>
        <dbReference type="ARBA" id="ARBA00022643"/>
    </source>
</evidence>
<dbReference type="Proteomes" id="UP000502996">
    <property type="component" value="Chromosome"/>
</dbReference>
<dbReference type="RefSeq" id="WP_165231967.1">
    <property type="nucleotide sequence ID" value="NZ_CP049257.1"/>
</dbReference>
<keyword evidence="3" id="KW-0560">Oxidoreductase</keyword>
<name>A0A6G6WDD0_9ACTN</name>
<evidence type="ECO:0000256" key="3">
    <source>
        <dbReference type="ARBA" id="ARBA00023002"/>
    </source>
</evidence>
<feature type="domain" description="Luciferase-like" evidence="5">
    <location>
        <begin position="6"/>
        <end position="233"/>
    </location>
</feature>
<dbReference type="GO" id="GO:0046306">
    <property type="term" value="P:alkanesulfonate catabolic process"/>
    <property type="evidence" value="ECO:0007669"/>
    <property type="project" value="TreeGrafter"/>
</dbReference>
<dbReference type="InterPro" id="IPR036661">
    <property type="entry name" value="Luciferase-like_sf"/>
</dbReference>
<dbReference type="Gene3D" id="3.20.20.30">
    <property type="entry name" value="Luciferase-like domain"/>
    <property type="match status" value="1"/>
</dbReference>
<dbReference type="InterPro" id="IPR011251">
    <property type="entry name" value="Luciferase-like_dom"/>
</dbReference>
<gene>
    <name evidence="6" type="ORF">G5V58_10345</name>
</gene>
<keyword evidence="7" id="KW-1185">Reference proteome</keyword>
<reference evidence="6 7" key="1">
    <citation type="submission" date="2020-02" db="EMBL/GenBank/DDBJ databases">
        <title>Full genome sequence of Nocardioides sp. R-3366.</title>
        <authorList>
            <person name="Im W.-T."/>
        </authorList>
    </citation>
    <scope>NUCLEOTIDE SEQUENCE [LARGE SCALE GENOMIC DNA]</scope>
    <source>
        <strain evidence="6 7">R-3366</strain>
    </source>
</reference>
<dbReference type="InterPro" id="IPR050172">
    <property type="entry name" value="SsuD_RutA_monooxygenase"/>
</dbReference>
<evidence type="ECO:0000313" key="6">
    <source>
        <dbReference type="EMBL" id="QIG43105.1"/>
    </source>
</evidence>